<organism evidence="6 7">
    <name type="scientific">Nocardioides daedukensis</name>
    <dbReference type="NCBI Taxonomy" id="634462"/>
    <lineage>
        <taxon>Bacteria</taxon>
        <taxon>Bacillati</taxon>
        <taxon>Actinomycetota</taxon>
        <taxon>Actinomycetes</taxon>
        <taxon>Propionibacteriales</taxon>
        <taxon>Nocardioidaceae</taxon>
        <taxon>Nocardioides</taxon>
    </lineage>
</organism>
<accession>A0A7Y9UVU7</accession>
<dbReference type="Gene3D" id="1.10.1070.20">
    <property type="match status" value="1"/>
</dbReference>
<evidence type="ECO:0000259" key="5">
    <source>
        <dbReference type="Pfam" id="PF13657"/>
    </source>
</evidence>
<sequence length="412" mass="44057">MTESPAGSAARPGLDFTQVDRADVYKSGLLAAHLTRTVRGVEFAYTADWIANAGAPVATTLPVTAPPVISVGGAVPAFFAGLLPEGRRLSALRRSIKTSADDELSLLLGVGSDPIGDVQVVAEGATARRAAPAMEVTDFEAVDFAAMLADLDIHIDRVGLPGVQEKASLAMVNMPLSAAGRSYLVKLDPPEFPHLVENEAFFLQAARRSRIDAADARVVHDHKGRPGLLVTRFDRVGHGDDIRARAVEDGCQVRGLHPEAKYRSSTEEVLGALVRVCAAPRPAALEFLRQAIFAYLTGNGDAHAKNFSVLADGSGRWAPSPAYDLPTSQPYGDNTLALRVAGKNDGNITGARYVELGQALGLPDRAARRAVRETALAVDGWIDELDELPFDAGVVRKLRRVISRRRSLLLEH</sequence>
<name>A0A7Y9UVU7_9ACTN</name>
<comment type="caution">
    <text evidence="6">The sequence shown here is derived from an EMBL/GenBank/DDBJ whole genome shotgun (WGS) entry which is preliminary data.</text>
</comment>
<feature type="domain" description="HipA-like C-terminal" evidence="4">
    <location>
        <begin position="160"/>
        <end position="379"/>
    </location>
</feature>
<evidence type="ECO:0000259" key="4">
    <source>
        <dbReference type="Pfam" id="PF07804"/>
    </source>
</evidence>
<comment type="similarity">
    <text evidence="1">Belongs to the HipA Ser/Thr kinase family.</text>
</comment>
<dbReference type="NCBIfam" id="TIGR03071">
    <property type="entry name" value="couple_hipA"/>
    <property type="match status" value="1"/>
</dbReference>
<evidence type="ECO:0000256" key="1">
    <source>
        <dbReference type="ARBA" id="ARBA00010164"/>
    </source>
</evidence>
<protein>
    <submittedName>
        <fullName evidence="6">Serine/threonine-protein kinase HipA</fullName>
        <ecNumber evidence="6">2.7.11.1</ecNumber>
    </submittedName>
</protein>
<keyword evidence="7" id="KW-1185">Reference proteome</keyword>
<evidence type="ECO:0000313" key="6">
    <source>
        <dbReference type="EMBL" id="NYG59055.1"/>
    </source>
</evidence>
<keyword evidence="3 6" id="KW-0418">Kinase</keyword>
<proteinExistence type="inferred from homology"/>
<evidence type="ECO:0000256" key="2">
    <source>
        <dbReference type="ARBA" id="ARBA00022679"/>
    </source>
</evidence>
<evidence type="ECO:0000256" key="3">
    <source>
        <dbReference type="ARBA" id="ARBA00022777"/>
    </source>
</evidence>
<dbReference type="InterPro" id="IPR052028">
    <property type="entry name" value="HipA_Ser/Thr_kinase"/>
</dbReference>
<dbReference type="Pfam" id="PF13657">
    <property type="entry name" value="Couple_hipA"/>
    <property type="match status" value="1"/>
</dbReference>
<dbReference type="InterPro" id="IPR012893">
    <property type="entry name" value="HipA-like_C"/>
</dbReference>
<dbReference type="GO" id="GO:0005829">
    <property type="term" value="C:cytosol"/>
    <property type="evidence" value="ECO:0007669"/>
    <property type="project" value="TreeGrafter"/>
</dbReference>
<gene>
    <name evidence="6" type="ORF">BJ980_001978</name>
</gene>
<dbReference type="GO" id="GO:0004674">
    <property type="term" value="F:protein serine/threonine kinase activity"/>
    <property type="evidence" value="ECO:0007669"/>
    <property type="project" value="UniProtKB-EC"/>
</dbReference>
<dbReference type="PANTHER" id="PTHR37419">
    <property type="entry name" value="SERINE/THREONINE-PROTEIN KINASE TOXIN HIPA"/>
    <property type="match status" value="1"/>
</dbReference>
<dbReference type="InterPro" id="IPR017508">
    <property type="entry name" value="HipA_N1"/>
</dbReference>
<dbReference type="RefSeq" id="WP_179502149.1">
    <property type="nucleotide sequence ID" value="NZ_JACCAA010000001.1"/>
</dbReference>
<evidence type="ECO:0000313" key="7">
    <source>
        <dbReference type="Proteomes" id="UP000540656"/>
    </source>
</evidence>
<dbReference type="EMBL" id="JACCAA010000001">
    <property type="protein sequence ID" value="NYG59055.1"/>
    <property type="molecule type" value="Genomic_DNA"/>
</dbReference>
<dbReference type="PANTHER" id="PTHR37419:SF1">
    <property type="entry name" value="SERINE_THREONINE-PROTEIN KINASE TOXIN HIPA"/>
    <property type="match status" value="1"/>
</dbReference>
<keyword evidence="2 6" id="KW-0808">Transferase</keyword>
<dbReference type="Proteomes" id="UP000540656">
    <property type="component" value="Unassembled WGS sequence"/>
</dbReference>
<reference evidence="6 7" key="1">
    <citation type="submission" date="2020-07" db="EMBL/GenBank/DDBJ databases">
        <title>Sequencing the genomes of 1000 actinobacteria strains.</title>
        <authorList>
            <person name="Klenk H.-P."/>
        </authorList>
    </citation>
    <scope>NUCLEOTIDE SEQUENCE [LARGE SCALE GENOMIC DNA]</scope>
    <source>
        <strain evidence="6 7">DSM 23819</strain>
    </source>
</reference>
<dbReference type="AlphaFoldDB" id="A0A7Y9UVU7"/>
<feature type="domain" description="HipA N-terminal subdomain 1" evidence="5">
    <location>
        <begin position="23"/>
        <end position="120"/>
    </location>
</feature>
<dbReference type="EC" id="2.7.11.1" evidence="6"/>
<dbReference type="Pfam" id="PF07804">
    <property type="entry name" value="HipA_C"/>
    <property type="match status" value="1"/>
</dbReference>